<evidence type="ECO:0000256" key="1">
    <source>
        <dbReference type="SAM" id="MobiDB-lite"/>
    </source>
</evidence>
<evidence type="ECO:0000259" key="2">
    <source>
        <dbReference type="Pfam" id="PF03078"/>
    </source>
</evidence>
<evidence type="ECO:0000313" key="4">
    <source>
        <dbReference type="Proteomes" id="UP000489600"/>
    </source>
</evidence>
<dbReference type="EMBL" id="CABITT030000007">
    <property type="protein sequence ID" value="VVB11084.1"/>
    <property type="molecule type" value="Genomic_DNA"/>
</dbReference>
<protein>
    <recommendedName>
        <fullName evidence="2">Arabidopsis retrotransposon Orf1 C-terminal domain-containing protein</fullName>
    </recommendedName>
</protein>
<accession>A0A565CBS1</accession>
<comment type="caution">
    <text evidence="3">The sequence shown here is derived from an EMBL/GenBank/DDBJ whole genome shotgun (WGS) entry which is preliminary data.</text>
</comment>
<feature type="compositionally biased region" description="Polar residues" evidence="1">
    <location>
        <begin position="301"/>
        <end position="310"/>
    </location>
</feature>
<dbReference type="Proteomes" id="UP000489600">
    <property type="component" value="Unassembled WGS sequence"/>
</dbReference>
<feature type="compositionally biased region" description="Low complexity" evidence="1">
    <location>
        <begin position="332"/>
        <end position="346"/>
    </location>
</feature>
<dbReference type="AlphaFoldDB" id="A0A565CBS1"/>
<proteinExistence type="predicted"/>
<evidence type="ECO:0000313" key="3">
    <source>
        <dbReference type="EMBL" id="VVB11084.1"/>
    </source>
</evidence>
<dbReference type="OrthoDB" id="1111629at2759"/>
<feature type="region of interest" description="Disordered" evidence="1">
    <location>
        <begin position="301"/>
        <end position="370"/>
    </location>
</feature>
<feature type="compositionally biased region" description="Polar residues" evidence="1">
    <location>
        <begin position="347"/>
        <end position="360"/>
    </location>
</feature>
<reference evidence="3" key="1">
    <citation type="submission" date="2019-07" db="EMBL/GenBank/DDBJ databases">
        <authorList>
            <person name="Dittberner H."/>
        </authorList>
    </citation>
    <scope>NUCLEOTIDE SEQUENCE [LARGE SCALE GENOMIC DNA]</scope>
</reference>
<feature type="domain" description="Arabidopsis retrotransposon Orf1 C-terminal" evidence="2">
    <location>
        <begin position="2"/>
        <end position="162"/>
    </location>
</feature>
<sequence length="394" mass="44418">MESPSFKTPTDQHLASLMVHYGVESPMTLKTVGHIEFRVGRENYSVSFHELCGIYGFNEGINTHLRDHNEALYLWSSLGDYQAGGTKVSGLRNPAICYAHKILAHTLFARRETSNIKEDEMCLLIEGLKPFLLKINGVSKITGHPNVNLGAILALKFNEYKGSSRIDALYLQQTGCLAGQVLKAYAYCFHLGSNNETKQGKGKTLDTHQDEDGFSSSPPPIYGSARYQQRQFEAPIKTIADRHAIEGVSLTQRWCKWQDRTIYKLCKSVKGLKQALVPDSDEENEIAPIETEETIQALRRNSISEESSSFDIPMEPTRPSSYERRPTRKRVSSPTPTHTPSSSNPSLQVLESKNPTPSRGENSDESRKKRLWSIFGLRKGYKRRINGVKVQRER</sequence>
<name>A0A565CBS1_9BRAS</name>
<feature type="region of interest" description="Disordered" evidence="1">
    <location>
        <begin position="197"/>
        <end position="218"/>
    </location>
</feature>
<organism evidence="3 4">
    <name type="scientific">Arabis nemorensis</name>
    <dbReference type="NCBI Taxonomy" id="586526"/>
    <lineage>
        <taxon>Eukaryota</taxon>
        <taxon>Viridiplantae</taxon>
        <taxon>Streptophyta</taxon>
        <taxon>Embryophyta</taxon>
        <taxon>Tracheophyta</taxon>
        <taxon>Spermatophyta</taxon>
        <taxon>Magnoliopsida</taxon>
        <taxon>eudicotyledons</taxon>
        <taxon>Gunneridae</taxon>
        <taxon>Pentapetalae</taxon>
        <taxon>rosids</taxon>
        <taxon>malvids</taxon>
        <taxon>Brassicales</taxon>
        <taxon>Brassicaceae</taxon>
        <taxon>Arabideae</taxon>
        <taxon>Arabis</taxon>
    </lineage>
</organism>
<dbReference type="Pfam" id="PF03078">
    <property type="entry name" value="ATHILA"/>
    <property type="match status" value="1"/>
</dbReference>
<gene>
    <name evidence="3" type="ORF">ANE_LOCUS21528</name>
</gene>
<keyword evidence="4" id="KW-1185">Reference proteome</keyword>
<dbReference type="InterPro" id="IPR004312">
    <property type="entry name" value="ATHILA_Orf1_C"/>
</dbReference>